<protein>
    <submittedName>
        <fullName evidence="1">Uncharacterized protein</fullName>
    </submittedName>
</protein>
<organism evidence="1 2">
    <name type="scientific">Haloferula luteola</name>
    <dbReference type="NCBI Taxonomy" id="595692"/>
    <lineage>
        <taxon>Bacteria</taxon>
        <taxon>Pseudomonadati</taxon>
        <taxon>Verrucomicrobiota</taxon>
        <taxon>Verrucomicrobiia</taxon>
        <taxon>Verrucomicrobiales</taxon>
        <taxon>Verrucomicrobiaceae</taxon>
        <taxon>Haloferula</taxon>
    </lineage>
</organism>
<dbReference type="Proteomes" id="UP000557717">
    <property type="component" value="Unassembled WGS sequence"/>
</dbReference>
<accession>A0A840VJ69</accession>
<evidence type="ECO:0000313" key="2">
    <source>
        <dbReference type="Proteomes" id="UP000557717"/>
    </source>
</evidence>
<reference evidence="1 2" key="1">
    <citation type="submission" date="2020-08" db="EMBL/GenBank/DDBJ databases">
        <title>Genomic Encyclopedia of Type Strains, Phase IV (KMG-IV): sequencing the most valuable type-strain genomes for metagenomic binning, comparative biology and taxonomic classification.</title>
        <authorList>
            <person name="Goeker M."/>
        </authorList>
    </citation>
    <scope>NUCLEOTIDE SEQUENCE [LARGE SCALE GENOMIC DNA]</scope>
    <source>
        <strain evidence="1 2">YC6886</strain>
    </source>
</reference>
<evidence type="ECO:0000313" key="1">
    <source>
        <dbReference type="EMBL" id="MBB5353910.1"/>
    </source>
</evidence>
<dbReference type="AlphaFoldDB" id="A0A840VJ69"/>
<keyword evidence="2" id="KW-1185">Reference proteome</keyword>
<name>A0A840VJ69_9BACT</name>
<dbReference type="EMBL" id="JACHFD010000042">
    <property type="protein sequence ID" value="MBB5353910.1"/>
    <property type="molecule type" value="Genomic_DNA"/>
</dbReference>
<sequence>MRFIRHPRFKDLPKPEFTGEEHKDEARVKEFDDAFDRIAASLSDLYLVDTESGCGVQGAPISMSRHVDICRQHTIVVDRQAWHPDVIKVLHKQLQELPNGWTLAIDASEFPPGQAHITVEPDGTVHGWSDYSARATLSAFGFDDLKGPIRNLRFAAVGFVDDLRTKIELRRVIRRPFNVQDHRPKD</sequence>
<proteinExistence type="predicted"/>
<comment type="caution">
    <text evidence="1">The sequence shown here is derived from an EMBL/GenBank/DDBJ whole genome shotgun (WGS) entry which is preliminary data.</text>
</comment>
<gene>
    <name evidence="1" type="ORF">HNR46_004175</name>
</gene>